<dbReference type="GO" id="GO:0051015">
    <property type="term" value="F:actin filament binding"/>
    <property type="evidence" value="ECO:0007669"/>
    <property type="project" value="TreeGrafter"/>
</dbReference>
<dbReference type="Ensembl" id="ENSCCRT00015091067.1">
    <property type="protein sequence ID" value="ENSCCRP00015088215.1"/>
    <property type="gene ID" value="ENSCCRG00015034874.1"/>
</dbReference>
<evidence type="ECO:0000313" key="16">
    <source>
        <dbReference type="Proteomes" id="UP000694700"/>
    </source>
</evidence>
<feature type="coiled-coil region" evidence="11">
    <location>
        <begin position="1189"/>
        <end position="1257"/>
    </location>
</feature>
<dbReference type="GO" id="GO:0007015">
    <property type="term" value="P:actin filament organization"/>
    <property type="evidence" value="ECO:0007669"/>
    <property type="project" value="TreeGrafter"/>
</dbReference>
<keyword evidence="7 10" id="KW-0518">Myosin</keyword>
<dbReference type="Gene3D" id="3.40.850.10">
    <property type="entry name" value="Kinesin motor domain"/>
    <property type="match status" value="1"/>
</dbReference>
<dbReference type="InterPro" id="IPR036103">
    <property type="entry name" value="MYSc_Myo5"/>
</dbReference>
<dbReference type="InterPro" id="IPR000048">
    <property type="entry name" value="IQ_motif_EF-hand-BS"/>
</dbReference>
<evidence type="ECO:0000259" key="13">
    <source>
        <dbReference type="PROSITE" id="PS51126"/>
    </source>
</evidence>
<dbReference type="CDD" id="cd01380">
    <property type="entry name" value="MYSc_Myo5"/>
    <property type="match status" value="1"/>
</dbReference>
<feature type="region of interest" description="Disordered" evidence="12">
    <location>
        <begin position="573"/>
        <end position="593"/>
    </location>
</feature>
<dbReference type="PROSITE" id="PS51456">
    <property type="entry name" value="MYOSIN_MOTOR"/>
    <property type="match status" value="1"/>
</dbReference>
<dbReference type="Gene3D" id="1.20.5.190">
    <property type="match status" value="3"/>
</dbReference>
<dbReference type="GO" id="GO:0016020">
    <property type="term" value="C:membrane"/>
    <property type="evidence" value="ECO:0007669"/>
    <property type="project" value="TreeGrafter"/>
</dbReference>
<keyword evidence="2" id="KW-0677">Repeat</keyword>
<dbReference type="Pfam" id="PF00063">
    <property type="entry name" value="Myosin_head"/>
    <property type="match status" value="1"/>
</dbReference>
<dbReference type="Gene3D" id="1.10.10.820">
    <property type="match status" value="1"/>
</dbReference>
<feature type="coiled-coil region" evidence="11">
    <location>
        <begin position="953"/>
        <end position="1138"/>
    </location>
</feature>
<feature type="region of interest" description="Actin-binding" evidence="10">
    <location>
        <begin position="611"/>
        <end position="633"/>
    </location>
</feature>
<dbReference type="PROSITE" id="PS50096">
    <property type="entry name" value="IQ"/>
    <property type="match status" value="5"/>
</dbReference>
<evidence type="ECO:0000256" key="6">
    <source>
        <dbReference type="ARBA" id="ARBA00023054"/>
    </source>
</evidence>
<evidence type="ECO:0000256" key="5">
    <source>
        <dbReference type="ARBA" id="ARBA00022860"/>
    </source>
</evidence>
<keyword evidence="9 10" id="KW-0009">Actin-binding</keyword>
<comment type="similarity">
    <text evidence="1 10">Belongs to the TRAFAC class myosin-kinesin ATPase superfamily. Myosin family.</text>
</comment>
<dbReference type="GO" id="GO:0005737">
    <property type="term" value="C:cytoplasm"/>
    <property type="evidence" value="ECO:0007669"/>
    <property type="project" value="TreeGrafter"/>
</dbReference>
<name>A0A8C1XWT8_CYPCA</name>
<dbReference type="InterPro" id="IPR058662">
    <property type="entry name" value="Myo5a/b_dom"/>
</dbReference>
<dbReference type="FunFam" id="1.20.58.530:FF:000002">
    <property type="entry name" value="Class V myosin"/>
    <property type="match status" value="1"/>
</dbReference>
<evidence type="ECO:0000256" key="4">
    <source>
        <dbReference type="ARBA" id="ARBA00022840"/>
    </source>
</evidence>
<keyword evidence="4 10" id="KW-0067">ATP-binding</keyword>
<keyword evidence="3 10" id="KW-0547">Nucleotide-binding</keyword>
<reference evidence="15" key="1">
    <citation type="submission" date="2025-08" db="UniProtKB">
        <authorList>
            <consortium name="Ensembl"/>
        </authorList>
    </citation>
    <scope>IDENTIFICATION</scope>
</reference>
<dbReference type="FunFam" id="1.10.10.820:FF:000001">
    <property type="entry name" value="Myosin heavy chain"/>
    <property type="match status" value="1"/>
</dbReference>
<dbReference type="PANTHER" id="PTHR13140">
    <property type="entry name" value="MYOSIN"/>
    <property type="match status" value="1"/>
</dbReference>
<dbReference type="InterPro" id="IPR036961">
    <property type="entry name" value="Kinesin_motor_dom_sf"/>
</dbReference>
<dbReference type="Gene3D" id="3.30.70.1590">
    <property type="match status" value="1"/>
</dbReference>
<evidence type="ECO:0000256" key="9">
    <source>
        <dbReference type="ARBA" id="ARBA00023203"/>
    </source>
</evidence>
<evidence type="ECO:0000256" key="7">
    <source>
        <dbReference type="ARBA" id="ARBA00023123"/>
    </source>
</evidence>
<feature type="binding site" evidence="10">
    <location>
        <begin position="145"/>
        <end position="152"/>
    </location>
    <ligand>
        <name>ATP</name>
        <dbReference type="ChEBI" id="CHEBI:30616"/>
    </ligand>
</feature>
<dbReference type="Pfam" id="PF25966">
    <property type="entry name" value="Myo5a"/>
    <property type="match status" value="1"/>
</dbReference>
<dbReference type="PROSITE" id="PS51126">
    <property type="entry name" value="DILUTE"/>
    <property type="match status" value="1"/>
</dbReference>
<evidence type="ECO:0000256" key="11">
    <source>
        <dbReference type="SAM" id="Coils"/>
    </source>
</evidence>
<dbReference type="GO" id="GO:0048731">
    <property type="term" value="P:system development"/>
    <property type="evidence" value="ECO:0007669"/>
    <property type="project" value="UniProtKB-ARBA"/>
</dbReference>
<dbReference type="Pfam" id="PF00612">
    <property type="entry name" value="IQ"/>
    <property type="match status" value="6"/>
</dbReference>
<protein>
    <submittedName>
        <fullName evidence="15">Myosin VAb</fullName>
    </submittedName>
</protein>
<evidence type="ECO:0000256" key="3">
    <source>
        <dbReference type="ARBA" id="ARBA00022741"/>
    </source>
</evidence>
<dbReference type="PRINTS" id="PR00193">
    <property type="entry name" value="MYOSINHEAVY"/>
</dbReference>
<sequence>LNKRISAELTKDYKPGDPVLHLQLEDETDFEYKLDPKSGVLPPLRNPDILVGENDLTALSYLHEPAVLHNLRVRFTDSKLIYTYCGIILVAINPYESLSIYGSDIISAYSGQNMGDMDPHIFAVSEEAYKQMARDEKNQSIIVSGESGAGKTVSAKYAMRYFATVSGSSAEARVEEKVLASSPIMEAIGNAKTTRNDNSSRFGKYIEIGFDRNHHIIGANMRTYLLEKSRVVFQASEERNYHIFYQLCACAHLPEFEPLKLGSADDFPYTNQGRSPIIEGVNDLKEMEATRKAFSLLGITEAHQMGLFQILSAILHLGNVEVKERGSSSCGISVSLFCDLTEVSYESMAHWLCHKKLKTATEILNKPVTRLEAINGRDALAKHIYAKLFSWIVSQVNKALSTSSKPHSFIGVLDIYGFETFEVNSFEQFCINYANEKLQQQFNMHVFKLEQEEYMKEQIPWTLIDFYDNQPCINLIEAKMGLLDLLDEECTMPKGSDDSWAQKLYNTHLKKSSHFEKPRMSNKAFIILHFADKVEYQCDGFLEKNKDTVNEEQINVLKASKFDLLVELFQDEETPAAPSSTAPPGRAKLGRSTQSFREHKKSVGLQFRNSLHLLMDTLNATTPHYVRCIKPNDVKAPFMLDPHRAVQQLRACGVLETIRISSAGFPSRWTYQEFFSRYRVLMRQKEFLSDRKLTCQSVLERLVQNKDKYQFGKTKIFFRAGQVAYLEKLRADKLRAACINIQKTIRCWLARKKYLRIRQATITLQKYTRGHQARCLCKTLRRTRATVIFQKYTRMWAARRQFLRQRTAAVLIQRLLRGYTARLEYKRLVCERKALLIQRWVRGFLARWRFRRIKRAVVYLQCCVRRMLARRELKKLKIEARSVEHYKKLNFGMENKIMQLQRKLDEQHKENRELSEQTRQMESHSATELEKLHMQLKTLQEVEVESRHRGDLVTSLQEELELVRQELEKNKELIHQEAPEHLQAQLNEERFRYQNLLTEHLKLEERYADLRSEKESADAGQMAADVSLLLKLQRRVAELEKEKMDLQSEMDTKEEQLELEQTKRVLGAERDYEALKRQELESDNKKLKKDLQELRQSLSKGSGSKLASPGGQAYNVLLEQLNSTTEELEMRKEEVLILRSQLVNHEAFKHKVMCKLFLQSPTLDLHELNEDGELWMAYESLKETNRILVSQLQTQGQTHEKEVEGLRAELLQLRAELDQQQQMLSNSLELPHDARIQASLQHEISRLTQQNMDLLEQMGKQDKMIRKLKKHLKTYMKKFGEAEGVHIEQSSPENMVGESGRTVSIVRKERDFQGMLEYRREDESKLFKILITELKPRGVAVNLVTGLPAYILFMCLRHADYANDDQRVSTLLNSSINTIKNVLKKRGDFETISFWLANTCRFLHCLRQYSGEEAYAKHNTPRQNEHCLTNFDLSEYRQVLSDLAIQIYQQLIRVIENILHPKIAPAMLEQETIQGVMGVKPTGMRKRTPSFNEEGSHSLESILKQLDVFYYTLLQHGNDTEVVRQVIKQQFYVICSVTLNNLLLRKDMCSWSKGLQIRYYFTFPFNPSSVALETIQIPSSLNLSFLTRV</sequence>
<feature type="domain" description="Dilute" evidence="13">
    <location>
        <begin position="1373"/>
        <end position="1589"/>
    </location>
</feature>
<dbReference type="InterPro" id="IPR001609">
    <property type="entry name" value="Myosin_head_motor_dom-like"/>
</dbReference>
<dbReference type="SMART" id="SM00015">
    <property type="entry name" value="IQ"/>
    <property type="match status" value="6"/>
</dbReference>
<accession>A0A8C1XWT8</accession>
<organism evidence="15 16">
    <name type="scientific">Cyprinus carpio</name>
    <name type="common">Common carp</name>
    <dbReference type="NCBI Taxonomy" id="7962"/>
    <lineage>
        <taxon>Eukaryota</taxon>
        <taxon>Metazoa</taxon>
        <taxon>Chordata</taxon>
        <taxon>Craniata</taxon>
        <taxon>Vertebrata</taxon>
        <taxon>Euteleostomi</taxon>
        <taxon>Actinopterygii</taxon>
        <taxon>Neopterygii</taxon>
        <taxon>Teleostei</taxon>
        <taxon>Ostariophysi</taxon>
        <taxon>Cypriniformes</taxon>
        <taxon>Cyprinidae</taxon>
        <taxon>Cyprininae</taxon>
        <taxon>Cyprinus</taxon>
    </lineage>
</organism>
<evidence type="ECO:0000259" key="14">
    <source>
        <dbReference type="PROSITE" id="PS51456"/>
    </source>
</evidence>
<keyword evidence="6 11" id="KW-0175">Coiled coil</keyword>
<dbReference type="CDD" id="cd23767">
    <property type="entry name" value="IQCD"/>
    <property type="match status" value="1"/>
</dbReference>
<dbReference type="GO" id="GO:0005516">
    <property type="term" value="F:calmodulin binding"/>
    <property type="evidence" value="ECO:0007669"/>
    <property type="project" value="UniProtKB-KW"/>
</dbReference>
<dbReference type="GO" id="GO:0005524">
    <property type="term" value="F:ATP binding"/>
    <property type="evidence" value="ECO:0007669"/>
    <property type="project" value="UniProtKB-UniRule"/>
</dbReference>
<dbReference type="Pfam" id="PF01843">
    <property type="entry name" value="DIL"/>
    <property type="match status" value="1"/>
</dbReference>
<keyword evidence="5" id="KW-0112">Calmodulin-binding</keyword>
<evidence type="ECO:0000256" key="2">
    <source>
        <dbReference type="ARBA" id="ARBA00022737"/>
    </source>
</evidence>
<dbReference type="GO" id="GO:0000146">
    <property type="term" value="F:microfilament motor activity"/>
    <property type="evidence" value="ECO:0007669"/>
    <property type="project" value="TreeGrafter"/>
</dbReference>
<dbReference type="SMART" id="SM00242">
    <property type="entry name" value="MYSc"/>
    <property type="match status" value="1"/>
</dbReference>
<dbReference type="Proteomes" id="UP000694700">
    <property type="component" value="Unplaced"/>
</dbReference>
<dbReference type="InterPro" id="IPR002710">
    <property type="entry name" value="Dilute_dom"/>
</dbReference>
<feature type="compositionally biased region" description="Low complexity" evidence="12">
    <location>
        <begin position="575"/>
        <end position="584"/>
    </location>
</feature>
<evidence type="ECO:0000256" key="8">
    <source>
        <dbReference type="ARBA" id="ARBA00023175"/>
    </source>
</evidence>
<dbReference type="SUPFAM" id="SSF52540">
    <property type="entry name" value="P-loop containing nucleoside triphosphate hydrolases"/>
    <property type="match status" value="2"/>
</dbReference>
<dbReference type="FunFam" id="1.20.5.190:FF:000001">
    <property type="entry name" value="unconventional myosin-Va"/>
    <property type="match status" value="1"/>
</dbReference>
<dbReference type="PANTHER" id="PTHR13140:SF273">
    <property type="entry name" value="UNCONVENTIONAL MYOSIN-VA"/>
    <property type="match status" value="1"/>
</dbReference>
<evidence type="ECO:0000256" key="1">
    <source>
        <dbReference type="ARBA" id="ARBA00008314"/>
    </source>
</evidence>
<evidence type="ECO:0000313" key="15">
    <source>
        <dbReference type="Ensembl" id="ENSCCRP00015088215.1"/>
    </source>
</evidence>
<dbReference type="InterPro" id="IPR027417">
    <property type="entry name" value="P-loop_NTPase"/>
</dbReference>
<keyword evidence="8 10" id="KW-0505">Motor protein</keyword>
<dbReference type="Gene3D" id="1.20.58.530">
    <property type="match status" value="1"/>
</dbReference>
<feature type="coiled-coil region" evidence="11">
    <location>
        <begin position="890"/>
        <end position="924"/>
    </location>
</feature>
<dbReference type="FunFam" id="3.30.70.1590:FF:000003">
    <property type="entry name" value="Myosin-Va isoform 1"/>
    <property type="match status" value="1"/>
</dbReference>
<dbReference type="GO" id="GO:0016459">
    <property type="term" value="C:myosin complex"/>
    <property type="evidence" value="ECO:0007669"/>
    <property type="project" value="UniProtKB-KW"/>
</dbReference>
<dbReference type="Gene3D" id="1.20.120.720">
    <property type="entry name" value="Myosin VI head, motor domain, U50 subdomain"/>
    <property type="match status" value="1"/>
</dbReference>
<proteinExistence type="inferred from homology"/>
<evidence type="ECO:0000256" key="12">
    <source>
        <dbReference type="SAM" id="MobiDB-lite"/>
    </source>
</evidence>
<evidence type="ECO:0000256" key="10">
    <source>
        <dbReference type="PROSITE-ProRule" id="PRU00782"/>
    </source>
</evidence>
<feature type="domain" description="Myosin motor" evidence="14">
    <location>
        <begin position="51"/>
        <end position="731"/>
    </location>
</feature>